<evidence type="ECO:0000313" key="1">
    <source>
        <dbReference type="EMBL" id="GIJ50943.1"/>
    </source>
</evidence>
<dbReference type="Pfam" id="PF22531">
    <property type="entry name" value="DUF7002"/>
    <property type="match status" value="1"/>
</dbReference>
<organism evidence="1 2">
    <name type="scientific">Virgisporangium aliadipatigenens</name>
    <dbReference type="NCBI Taxonomy" id="741659"/>
    <lineage>
        <taxon>Bacteria</taxon>
        <taxon>Bacillati</taxon>
        <taxon>Actinomycetota</taxon>
        <taxon>Actinomycetes</taxon>
        <taxon>Micromonosporales</taxon>
        <taxon>Micromonosporaceae</taxon>
        <taxon>Virgisporangium</taxon>
    </lineage>
</organism>
<name>A0A8J3YUV0_9ACTN</name>
<dbReference type="InterPro" id="IPR054271">
    <property type="entry name" value="DUF7002"/>
</dbReference>
<reference evidence="1" key="1">
    <citation type="submission" date="2021-01" db="EMBL/GenBank/DDBJ databases">
        <title>Whole genome shotgun sequence of Virgisporangium aliadipatigenens NBRC 105644.</title>
        <authorList>
            <person name="Komaki H."/>
            <person name="Tamura T."/>
        </authorList>
    </citation>
    <scope>NUCLEOTIDE SEQUENCE</scope>
    <source>
        <strain evidence="1">NBRC 105644</strain>
    </source>
</reference>
<gene>
    <name evidence="1" type="ORF">Val02_78290</name>
</gene>
<protein>
    <submittedName>
        <fullName evidence="1">Uncharacterized protein</fullName>
    </submittedName>
</protein>
<evidence type="ECO:0000313" key="2">
    <source>
        <dbReference type="Proteomes" id="UP000619260"/>
    </source>
</evidence>
<comment type="caution">
    <text evidence="1">The sequence shown here is derived from an EMBL/GenBank/DDBJ whole genome shotgun (WGS) entry which is preliminary data.</text>
</comment>
<keyword evidence="2" id="KW-1185">Reference proteome</keyword>
<dbReference type="AlphaFoldDB" id="A0A8J3YUV0"/>
<dbReference type="Proteomes" id="UP000619260">
    <property type="component" value="Unassembled WGS sequence"/>
</dbReference>
<accession>A0A8J3YUV0</accession>
<sequence>MRHPRVFHMMSVTAWPSVQRHGLLSTLRLIDLFGLDTAERDRLLSSPRKQSTVLSAPGLPPAVIRDQKPMKFIADKIGPDSSLGEYLNAINSRVFFWASPQRLNRLRHAKDYRTEEQVVLHVDTRALVERHGPRIELCRLSSGAVTQQNHPCRGHRSWLPIADYPYDEYRRRHGRDNALVEVTVIDVVPDILDLTDTIEGAIG</sequence>
<proteinExistence type="predicted"/>
<dbReference type="EMBL" id="BOPF01000041">
    <property type="protein sequence ID" value="GIJ50943.1"/>
    <property type="molecule type" value="Genomic_DNA"/>
</dbReference>